<evidence type="ECO:0000313" key="1">
    <source>
        <dbReference type="EMBL" id="ACG44515.1"/>
    </source>
</evidence>
<sequence>MPRGATVALFAGPSRRPAVVLSAVFDSTQEEPRAVRAARIWRRPHGINDCFPQVSPSP</sequence>
<accession>B6U582</accession>
<reference evidence="1" key="1">
    <citation type="journal article" date="2009" name="Plant Mol. Biol.">
        <title>Insights into corn genes derived from large-scale cDNA sequencing.</title>
        <authorList>
            <person name="Alexandrov N.N."/>
            <person name="Brover V.V."/>
            <person name="Freidin S."/>
            <person name="Troukhan M.E."/>
            <person name="Tatarinova T.V."/>
            <person name="Zhang H."/>
            <person name="Swaller T.J."/>
            <person name="Lu Y.P."/>
            <person name="Bouck J."/>
            <person name="Flavell R.B."/>
            <person name="Feldmann K.A."/>
        </authorList>
    </citation>
    <scope>NUCLEOTIDE SEQUENCE</scope>
</reference>
<organism evidence="1">
    <name type="scientific">Zea mays</name>
    <name type="common">Maize</name>
    <dbReference type="NCBI Taxonomy" id="4577"/>
    <lineage>
        <taxon>Eukaryota</taxon>
        <taxon>Viridiplantae</taxon>
        <taxon>Streptophyta</taxon>
        <taxon>Embryophyta</taxon>
        <taxon>Tracheophyta</taxon>
        <taxon>Spermatophyta</taxon>
        <taxon>Magnoliopsida</taxon>
        <taxon>Liliopsida</taxon>
        <taxon>Poales</taxon>
        <taxon>Poaceae</taxon>
        <taxon>PACMAD clade</taxon>
        <taxon>Panicoideae</taxon>
        <taxon>Andropogonodae</taxon>
        <taxon>Andropogoneae</taxon>
        <taxon>Tripsacinae</taxon>
        <taxon>Zea</taxon>
    </lineage>
</organism>
<protein>
    <submittedName>
        <fullName evidence="1">Uncharacterized protein</fullName>
    </submittedName>
</protein>
<dbReference type="EMBL" id="EU972397">
    <property type="protein sequence ID" value="ACG44515.1"/>
    <property type="molecule type" value="mRNA"/>
</dbReference>
<proteinExistence type="evidence at transcript level"/>
<dbReference type="AlphaFoldDB" id="B6U582"/>
<name>B6U582_MAIZE</name>